<gene>
    <name evidence="1" type="primary">210</name>
    <name evidence="1" type="ORF">SEA_STARBOW_210</name>
</gene>
<reference evidence="1 2" key="1">
    <citation type="submission" date="2018-07" db="EMBL/GenBank/DDBJ databases">
        <authorList>
            <person name="Boyd E.M."/>
            <person name="Barkley D.B."/>
            <person name="Naeem H."/>
            <person name="Vanhorne R."/>
            <person name="Nayek S."/>
            <person name="Layton S.R."/>
            <person name="Hughes L.E."/>
            <person name="Garlena R.A."/>
            <person name="Russell D.A."/>
            <person name="Pope W.H."/>
            <person name="Jacobs-Sera D."/>
            <person name="Hatfull G.F."/>
        </authorList>
    </citation>
    <scope>NUCLEOTIDE SEQUENCE [LARGE SCALE GENOMIC DNA]</scope>
</reference>
<accession>A0A345M856</accession>
<evidence type="ECO:0000313" key="2">
    <source>
        <dbReference type="Proteomes" id="UP000259040"/>
    </source>
</evidence>
<evidence type="ECO:0000313" key="1">
    <source>
        <dbReference type="EMBL" id="AXH66677.1"/>
    </source>
</evidence>
<organism evidence="1 2">
    <name type="scientific">Streptomyces phage Starbow</name>
    <dbReference type="NCBI Taxonomy" id="2283266"/>
    <lineage>
        <taxon>Viruses</taxon>
        <taxon>Duplodnaviria</taxon>
        <taxon>Heunggongvirae</taxon>
        <taxon>Uroviricota</taxon>
        <taxon>Caudoviricetes</taxon>
        <taxon>Stanwilliamsviridae</taxon>
        <taxon>Boydwoodruffvirinae</taxon>
        <taxon>Karimacvirus</taxon>
        <taxon>Karimacvirus karimac</taxon>
        <taxon>Streptomyces virus Karimac</taxon>
    </lineage>
</organism>
<dbReference type="Proteomes" id="UP000259040">
    <property type="component" value="Segment"/>
</dbReference>
<name>A0A345M856_9CAUD</name>
<sequence>MVYLRVGGWAMVVEDHWIGRENYKNRYGRVVMMTRSKIVIDFPGLKQFEDVPRKKIVAYQPPNQEIM</sequence>
<protein>
    <submittedName>
        <fullName evidence="1">Uncharacterized protein</fullName>
    </submittedName>
</protein>
<dbReference type="EMBL" id="MH576964">
    <property type="protein sequence ID" value="AXH66677.1"/>
    <property type="molecule type" value="Genomic_DNA"/>
</dbReference>
<proteinExistence type="predicted"/>